<dbReference type="PaxDb" id="4113-PGSC0003DMT400096170"/>
<reference evidence="2" key="2">
    <citation type="submission" date="2015-06" db="UniProtKB">
        <authorList>
            <consortium name="EnsemblPlants"/>
        </authorList>
    </citation>
    <scope>IDENTIFICATION</scope>
    <source>
        <strain evidence="2">DM1-3 516 R44</strain>
    </source>
</reference>
<dbReference type="EnsemblPlants" id="PGSC0003DMT400096170">
    <property type="protein sequence ID" value="PGSC0003DMT400096170"/>
    <property type="gene ID" value="PGSC0003DMG400045741"/>
</dbReference>
<accession>M1DXV4</accession>
<reference evidence="3" key="1">
    <citation type="journal article" date="2011" name="Nature">
        <title>Genome sequence and analysis of the tuber crop potato.</title>
        <authorList>
            <consortium name="The Potato Genome Sequencing Consortium"/>
        </authorList>
    </citation>
    <scope>NUCLEOTIDE SEQUENCE [LARGE SCALE GENOMIC DNA]</scope>
    <source>
        <strain evidence="3">cv. DM1-3 516 R44</strain>
    </source>
</reference>
<feature type="compositionally biased region" description="Polar residues" evidence="1">
    <location>
        <begin position="169"/>
        <end position="185"/>
    </location>
</feature>
<dbReference type="HOGENOM" id="CLU_1075227_0_0_1"/>
<sequence length="259" mass="29135">MNAEFRDSIRKLSQVVENQAGQQRVDTKNFMEEMQKVIEVMLVDDAERAELTACLLKGVARIRVVRGRPSWKNVNHQVSEVPNASKVQPPQGEVTNVEFQDTIQKLSPDVQIKPANKEWFVKMWLTHPGSPIEEDKLKDMEKFRRTCRDGSNGFFKYDQTGHLVRECPNNRQGNRGNEAQSSSVAPVNRGTLRGSTSGEGGDLNHLYAITSRQQQENSPDVVTGMIKVSIFDVYAFFDPGASLSFVTLCSALRFDILSE</sequence>
<organism evidence="2 3">
    <name type="scientific">Solanum tuberosum</name>
    <name type="common">Potato</name>
    <dbReference type="NCBI Taxonomy" id="4113"/>
    <lineage>
        <taxon>Eukaryota</taxon>
        <taxon>Viridiplantae</taxon>
        <taxon>Streptophyta</taxon>
        <taxon>Embryophyta</taxon>
        <taxon>Tracheophyta</taxon>
        <taxon>Spermatophyta</taxon>
        <taxon>Magnoliopsida</taxon>
        <taxon>eudicotyledons</taxon>
        <taxon>Gunneridae</taxon>
        <taxon>Pentapetalae</taxon>
        <taxon>asterids</taxon>
        <taxon>lamiids</taxon>
        <taxon>Solanales</taxon>
        <taxon>Solanaceae</taxon>
        <taxon>Solanoideae</taxon>
        <taxon>Solaneae</taxon>
        <taxon>Solanum</taxon>
    </lineage>
</organism>
<dbReference type="InParanoid" id="M1DXV4"/>
<dbReference type="Proteomes" id="UP000011115">
    <property type="component" value="Unassembled WGS sequence"/>
</dbReference>
<evidence type="ECO:0000313" key="2">
    <source>
        <dbReference type="EnsemblPlants" id="PGSC0003DMT400096170"/>
    </source>
</evidence>
<dbReference type="Gramene" id="PGSC0003DMT400096170">
    <property type="protein sequence ID" value="PGSC0003DMT400096170"/>
    <property type="gene ID" value="PGSC0003DMG400045741"/>
</dbReference>
<proteinExistence type="predicted"/>
<evidence type="ECO:0000313" key="3">
    <source>
        <dbReference type="Proteomes" id="UP000011115"/>
    </source>
</evidence>
<evidence type="ECO:0000256" key="1">
    <source>
        <dbReference type="SAM" id="MobiDB-lite"/>
    </source>
</evidence>
<keyword evidence="3" id="KW-1185">Reference proteome</keyword>
<dbReference type="AlphaFoldDB" id="M1DXV4"/>
<name>M1DXV4_SOLTU</name>
<feature type="region of interest" description="Disordered" evidence="1">
    <location>
        <begin position="168"/>
        <end position="199"/>
    </location>
</feature>
<protein>
    <submittedName>
        <fullName evidence="2">Gag-pol protein</fullName>
    </submittedName>
</protein>